<dbReference type="InterPro" id="IPR050680">
    <property type="entry name" value="YpeA/RimI_acetyltransf"/>
</dbReference>
<sequence length="389" mass="44887">MQRHHREVCRRLKANHGRKCEVRPRAARLKHFVVGRDGMSRYRHESVHAGCPVWEFGWYHGLALCRSSLCGRTAFILLCKSTAKWPCDIWWRSIMNNCIINGKIYRLEHNVRDDSAARTAFFALARKIFNLDFAPWFSGGYWGARYLPYTLFDGKNAVSNVSVNLMDTVFEGRARRYIQIGTVMTDPAYRKRGLCRFLMELVLQQWRGQCDAIYLFSNDNARGFYPKFGFSAAEEWMHRRTIVRRETQVRRLDMDDRADLALFLRLYAEGNPYSAFPMLDNRDLLMFYCAQSLKRQVFFIEDCGAAAVAEPMDGELLCYDVYGKTKRPLNDILSALLPPGLHTAALGFTPADGEADDIRPYHADDTTLFILGENLPAKHRLIFPLLSHT</sequence>
<organism evidence="4 5">
    <name type="scientific">Anaerotruncus colihominis</name>
    <dbReference type="NCBI Taxonomy" id="169435"/>
    <lineage>
        <taxon>Bacteria</taxon>
        <taxon>Bacillati</taxon>
        <taxon>Bacillota</taxon>
        <taxon>Clostridia</taxon>
        <taxon>Eubacteriales</taxon>
        <taxon>Oscillospiraceae</taxon>
        <taxon>Anaerotruncus</taxon>
    </lineage>
</organism>
<evidence type="ECO:0000256" key="1">
    <source>
        <dbReference type="ARBA" id="ARBA00022679"/>
    </source>
</evidence>
<keyword evidence="2" id="KW-0012">Acyltransferase</keyword>
<dbReference type="PROSITE" id="PS51186">
    <property type="entry name" value="GNAT"/>
    <property type="match status" value="1"/>
</dbReference>
<dbReference type="PANTHER" id="PTHR43420:SF31">
    <property type="entry name" value="ACETYLTRANSFERASE"/>
    <property type="match status" value="1"/>
</dbReference>
<evidence type="ECO:0000259" key="3">
    <source>
        <dbReference type="PROSITE" id="PS51186"/>
    </source>
</evidence>
<gene>
    <name evidence="4" type="ORF">B5F11_08545</name>
</gene>
<dbReference type="PANTHER" id="PTHR43420">
    <property type="entry name" value="ACETYLTRANSFERASE"/>
    <property type="match status" value="1"/>
</dbReference>
<dbReference type="GO" id="GO:0016747">
    <property type="term" value="F:acyltransferase activity, transferring groups other than amino-acyl groups"/>
    <property type="evidence" value="ECO:0007669"/>
    <property type="project" value="InterPro"/>
</dbReference>
<evidence type="ECO:0000256" key="2">
    <source>
        <dbReference type="ARBA" id="ARBA00023315"/>
    </source>
</evidence>
<dbReference type="CDD" id="cd04301">
    <property type="entry name" value="NAT_SF"/>
    <property type="match status" value="1"/>
</dbReference>
<comment type="caution">
    <text evidence="4">The sequence shown here is derived from an EMBL/GenBank/DDBJ whole genome shotgun (WGS) entry which is preliminary data.</text>
</comment>
<dbReference type="Proteomes" id="UP000196386">
    <property type="component" value="Unassembled WGS sequence"/>
</dbReference>
<dbReference type="AlphaFoldDB" id="A0A1Y4MZX2"/>
<evidence type="ECO:0000313" key="5">
    <source>
        <dbReference type="Proteomes" id="UP000196386"/>
    </source>
</evidence>
<reference evidence="5" key="1">
    <citation type="submission" date="2017-04" db="EMBL/GenBank/DDBJ databases">
        <title>Function of individual gut microbiota members based on whole genome sequencing of pure cultures obtained from chicken caecum.</title>
        <authorList>
            <person name="Medvecky M."/>
            <person name="Cejkova D."/>
            <person name="Polansky O."/>
            <person name="Karasova D."/>
            <person name="Kubasova T."/>
            <person name="Cizek A."/>
            <person name="Rychlik I."/>
        </authorList>
    </citation>
    <scope>NUCLEOTIDE SEQUENCE [LARGE SCALE GENOMIC DNA]</scope>
    <source>
        <strain evidence="5">An175</strain>
    </source>
</reference>
<dbReference type="InterPro" id="IPR000182">
    <property type="entry name" value="GNAT_dom"/>
</dbReference>
<evidence type="ECO:0000313" key="4">
    <source>
        <dbReference type="EMBL" id="OUP69680.1"/>
    </source>
</evidence>
<keyword evidence="1" id="KW-0808">Transferase</keyword>
<dbReference type="InterPro" id="IPR016181">
    <property type="entry name" value="Acyl_CoA_acyltransferase"/>
</dbReference>
<feature type="domain" description="N-acetyltransferase" evidence="3">
    <location>
        <begin position="109"/>
        <end position="269"/>
    </location>
</feature>
<dbReference type="Pfam" id="PF00583">
    <property type="entry name" value="Acetyltransf_1"/>
    <property type="match status" value="1"/>
</dbReference>
<dbReference type="EMBL" id="NFKP01000008">
    <property type="protein sequence ID" value="OUP69680.1"/>
    <property type="molecule type" value="Genomic_DNA"/>
</dbReference>
<proteinExistence type="predicted"/>
<accession>A0A1Y4MZX2</accession>
<protein>
    <recommendedName>
        <fullName evidence="3">N-acetyltransferase domain-containing protein</fullName>
    </recommendedName>
</protein>
<dbReference type="Gene3D" id="3.40.630.30">
    <property type="match status" value="1"/>
</dbReference>
<name>A0A1Y4MZX2_9FIRM</name>
<dbReference type="SUPFAM" id="SSF55729">
    <property type="entry name" value="Acyl-CoA N-acyltransferases (Nat)"/>
    <property type="match status" value="1"/>
</dbReference>